<feature type="domain" description="Spt20-like SEP" evidence="2">
    <location>
        <begin position="169"/>
        <end position="380"/>
    </location>
</feature>
<dbReference type="PANTHER" id="PTHR45725">
    <property type="entry name" value="FORMIN HOMOLOGY 2 FAMILY MEMBER"/>
    <property type="match status" value="1"/>
</dbReference>
<feature type="region of interest" description="Disordered" evidence="1">
    <location>
        <begin position="627"/>
        <end position="814"/>
    </location>
</feature>
<accession>A0A9W8BKJ8</accession>
<evidence type="ECO:0000313" key="4">
    <source>
        <dbReference type="Proteomes" id="UP001150907"/>
    </source>
</evidence>
<feature type="compositionally biased region" description="Polar residues" evidence="1">
    <location>
        <begin position="987"/>
        <end position="996"/>
    </location>
</feature>
<feature type="region of interest" description="Disordered" evidence="1">
    <location>
        <begin position="844"/>
        <end position="879"/>
    </location>
</feature>
<feature type="region of interest" description="Disordered" evidence="1">
    <location>
        <begin position="1289"/>
        <end position="1319"/>
    </location>
</feature>
<dbReference type="InterPro" id="IPR051425">
    <property type="entry name" value="Formin_Homology"/>
</dbReference>
<keyword evidence="4" id="KW-1185">Reference proteome</keyword>
<dbReference type="InterPro" id="IPR046468">
    <property type="entry name" value="Spt20-like_SEP"/>
</dbReference>
<feature type="compositionally biased region" description="Polar residues" evidence="1">
    <location>
        <begin position="290"/>
        <end position="309"/>
    </location>
</feature>
<gene>
    <name evidence="3" type="primary">SPT20</name>
    <name evidence="3" type="ORF">H4R26_000193</name>
</gene>
<feature type="compositionally biased region" description="Polar residues" evidence="1">
    <location>
        <begin position="1"/>
        <end position="10"/>
    </location>
</feature>
<evidence type="ECO:0000313" key="3">
    <source>
        <dbReference type="EMBL" id="KAJ2008418.1"/>
    </source>
</evidence>
<reference evidence="3" key="1">
    <citation type="submission" date="2022-07" db="EMBL/GenBank/DDBJ databases">
        <title>Phylogenomic reconstructions and comparative analyses of Kickxellomycotina fungi.</title>
        <authorList>
            <person name="Reynolds N.K."/>
            <person name="Stajich J.E."/>
            <person name="Barry K."/>
            <person name="Grigoriev I.V."/>
            <person name="Crous P."/>
            <person name="Smith M.E."/>
        </authorList>
    </citation>
    <scope>NUCLEOTIDE SEQUENCE</scope>
    <source>
        <strain evidence="3">IMI 214461</strain>
    </source>
</reference>
<proteinExistence type="predicted"/>
<dbReference type="PANTHER" id="PTHR45725:SF18">
    <property type="entry name" value="ORC1-LIKE AAA ATPASE DOMAIN-CONTAINING PROTEIN"/>
    <property type="match status" value="1"/>
</dbReference>
<feature type="region of interest" description="Disordered" evidence="1">
    <location>
        <begin position="279"/>
        <end position="309"/>
    </location>
</feature>
<feature type="compositionally biased region" description="Low complexity" evidence="1">
    <location>
        <begin position="804"/>
        <end position="814"/>
    </location>
</feature>
<comment type="caution">
    <text evidence="3">The sequence shown here is derived from an EMBL/GenBank/DDBJ whole genome shotgun (WGS) entry which is preliminary data.</text>
</comment>
<dbReference type="EMBL" id="JANBQF010000005">
    <property type="protein sequence ID" value="KAJ2008418.1"/>
    <property type="molecule type" value="Genomic_DNA"/>
</dbReference>
<dbReference type="Pfam" id="PF12090">
    <property type="entry name" value="Spt20_SEP"/>
    <property type="match status" value="1"/>
</dbReference>
<feature type="compositionally biased region" description="Polar residues" evidence="1">
    <location>
        <begin position="861"/>
        <end position="875"/>
    </location>
</feature>
<evidence type="ECO:0000259" key="2">
    <source>
        <dbReference type="Pfam" id="PF12090"/>
    </source>
</evidence>
<dbReference type="Proteomes" id="UP001150907">
    <property type="component" value="Unassembled WGS sequence"/>
</dbReference>
<dbReference type="OrthoDB" id="1932706at2759"/>
<feature type="compositionally biased region" description="Acidic residues" evidence="1">
    <location>
        <begin position="13"/>
        <end position="40"/>
    </location>
</feature>
<feature type="region of interest" description="Disordered" evidence="1">
    <location>
        <begin position="1"/>
        <end position="152"/>
    </location>
</feature>
<protein>
    <submittedName>
        <fullName evidence="3">Transcription factor spt20</fullName>
    </submittedName>
</protein>
<feature type="compositionally biased region" description="Acidic residues" evidence="1">
    <location>
        <begin position="81"/>
        <end position="97"/>
    </location>
</feature>
<sequence>MPSASRSSSPPIDDIEEEEEEEEEEEDIDFEDELQQELENEMSASYDNLFEDDFAQSRSPTGHSSVAGDSEVDADLFGSDIDSDDEDDLDLNFEDPPDAAASANPPPELPVTTPDEDSASDDEFEAVESNAAQLAQQPVLDHTSAADTSHQRRLRNQVGDRCFLERFKDEVPSMVLHMLDTHFRFEGQDGAFHYNGPMRFFFDAMNDGVIPIDLVDVFAQLSCRYYEGCLIVEVRDYRRPDNESKLRKQNRSELLTWSAFGASNSHSYRFHRPSDASPLPSHVLPEPGTTAANSLLSNASTPPCRSSSEGVSNAAGAKIFRKVLRPTPETLNLDLRLACEQTRVKLSQSDMLEMEGMLLLAVEEPLDLDPDFQVSRISNATRFVEYEHLLPHKRRKYNSAEIEAEKTEREEKLKLLTLMDDRKNHGEFLPSFNRVSFINEWRHKKYVSDGEVYPAALPPPAMPPAAGKKTAAKRSRSQMSMFADGRRVVRTLRFVQTINGRLIYTVFHVLELPDGGLQGVMRWGTLPDTSINGGSKVFAFPDEEIMRMHIDNFKLLLHIENNRLVYDSAYPNGIPTADLPPPLLATPTVSPRTSANPVPTASPAVGTGVAAAASAVSSPAIASSSVAQSPDIASVASPPAKDAQKSKSSVAKKGAGARNSRKNSPSKSKSAIARPASAEVELDTSPPPKSTKGLHKAKASAEAKRRAAAAAAKEESPVSVSSTDSATALVEGVSTKDGDAENAAVVPKPKKSASKASLSSLSQTTVGDEGGKTPTAAKEKKGAQAKAPRKTPTTKEKKPRAKAKSAAASKDSAAALLPATESAELAPSLSVNDDVSAVGAAASTGDGAFASDDDDAPLVQNPDSTAATGARSASNEAPLAQTPAAGAAAPLLVSSSPATASTPAAANPSAGQAPMAQAALAQFNLQLAAMAQGGAGRPPFEMPKHITKEYLQAHPEYLAMLRQQMAHVLLQQRQQFQQQQQQQQLQAASNMSNSSAGPMGSPQIRPNAAAHPNMSAMAHMMQSMQNSPASAVAGGPVPQTAGNTGMPAVASTSPMNPTLGSPTMRPAVGLPGAPNGITAAQIQQLQQLQPTNEELAIIQQYLRIKGIQLQGVQDPRFLILVAKAKTGELKSMLLTHIQALASQQQQQQQQQQQHQQSSVPVQNSPALANPLPANPAPALAMNQVPGAVGQQQAVRPMQLPLDPANLSLQDRARLLELVQKQREAQLNGAAPGSMPNPLGAPTQPQPALAAAMAAAALQRQQQQQLGLAAANPAGAVSAMQAQMARSVQLPGAAGPAQPRPAAPMLGSPSSAPANAPQSAMALAQRQALQQAALANMSPQQRQEAIQRIQQAAAMAATVNRAPQVNVPIILQQLSSGQISPAMMPPHLISFLLHNAQAQLTPEQRVALQRILALHMQQQQAQNNAAAGPIRPGAAQ</sequence>
<evidence type="ECO:0000256" key="1">
    <source>
        <dbReference type="SAM" id="MobiDB-lite"/>
    </source>
</evidence>
<feature type="compositionally biased region" description="Low complexity" evidence="1">
    <location>
        <begin position="1165"/>
        <end position="1179"/>
    </location>
</feature>
<feature type="region of interest" description="Disordered" evidence="1">
    <location>
        <begin position="1145"/>
        <end position="1179"/>
    </location>
</feature>
<feature type="compositionally biased region" description="Low complexity" evidence="1">
    <location>
        <begin position="1145"/>
        <end position="1156"/>
    </location>
</feature>
<feature type="compositionally biased region" description="Low complexity" evidence="1">
    <location>
        <begin position="1307"/>
        <end position="1319"/>
    </location>
</feature>
<name>A0A9W8BKJ8_9FUNG</name>
<organism evidence="3 4">
    <name type="scientific">Coemansia thaxteri</name>
    <dbReference type="NCBI Taxonomy" id="2663907"/>
    <lineage>
        <taxon>Eukaryota</taxon>
        <taxon>Fungi</taxon>
        <taxon>Fungi incertae sedis</taxon>
        <taxon>Zoopagomycota</taxon>
        <taxon>Kickxellomycotina</taxon>
        <taxon>Kickxellomycetes</taxon>
        <taxon>Kickxellales</taxon>
        <taxon>Kickxellaceae</taxon>
        <taxon>Coemansia</taxon>
    </lineage>
</organism>
<feature type="compositionally biased region" description="Low complexity" evidence="1">
    <location>
        <begin position="646"/>
        <end position="670"/>
    </location>
</feature>
<feature type="region of interest" description="Disordered" evidence="1">
    <location>
        <begin position="980"/>
        <end position="1009"/>
    </location>
</feature>
<feature type="compositionally biased region" description="Acidic residues" evidence="1">
    <location>
        <begin position="114"/>
        <end position="126"/>
    </location>
</feature>